<keyword evidence="4" id="KW-1185">Reference proteome</keyword>
<feature type="compositionally biased region" description="Basic and acidic residues" evidence="1">
    <location>
        <begin position="141"/>
        <end position="166"/>
    </location>
</feature>
<evidence type="ECO:0000313" key="3">
    <source>
        <dbReference type="EMBL" id="KAF3802021.1"/>
    </source>
</evidence>
<keyword evidence="2" id="KW-0732">Signal</keyword>
<feature type="chain" id="PRO_5034730290" evidence="2">
    <location>
        <begin position="20"/>
        <end position="175"/>
    </location>
</feature>
<protein>
    <submittedName>
        <fullName evidence="3">Uncharacterized protein</fullName>
    </submittedName>
</protein>
<dbReference type="EMBL" id="WVTB01000065">
    <property type="protein sequence ID" value="KAF3802021.1"/>
    <property type="molecule type" value="Genomic_DNA"/>
</dbReference>
<feature type="region of interest" description="Disordered" evidence="1">
    <location>
        <begin position="71"/>
        <end position="108"/>
    </location>
</feature>
<feature type="region of interest" description="Disordered" evidence="1">
    <location>
        <begin position="131"/>
        <end position="175"/>
    </location>
</feature>
<evidence type="ECO:0000256" key="2">
    <source>
        <dbReference type="SAM" id="SignalP"/>
    </source>
</evidence>
<proteinExistence type="predicted"/>
<accession>A0A8H4CE01</accession>
<dbReference type="AlphaFoldDB" id="A0A8H4CE01"/>
<comment type="caution">
    <text evidence="3">The sequence shown here is derived from an EMBL/GenBank/DDBJ whole genome shotgun (WGS) entry which is preliminary data.</text>
</comment>
<gene>
    <name evidence="3" type="ORF">GCG54_00012264</name>
</gene>
<feature type="signal peptide" evidence="2">
    <location>
        <begin position="1"/>
        <end position="19"/>
    </location>
</feature>
<feature type="compositionally biased region" description="Basic and acidic residues" evidence="1">
    <location>
        <begin position="71"/>
        <end position="100"/>
    </location>
</feature>
<dbReference type="Proteomes" id="UP000613401">
    <property type="component" value="Unassembled WGS sequence"/>
</dbReference>
<sequence>MHYSRLFFSLFLLVALVVAVPLPMPLDGLFERSANRKGDGLKNSKTTAKGIQKNIHIQKDELHEVKDVRKAEGTKNFRKEQSELKADIRAGQRQRERNQHTADPSNRKLVNGLNKVMRNPTLVEKAQAKEYKQASSLNGGRGDRKTLNKLNHEIHDGINVNKENKKAAPTGAERQ</sequence>
<dbReference type="RefSeq" id="XP_045261180.1">
    <property type="nucleotide sequence ID" value="XM_045412145.1"/>
</dbReference>
<evidence type="ECO:0000313" key="4">
    <source>
        <dbReference type="Proteomes" id="UP000613401"/>
    </source>
</evidence>
<reference evidence="3" key="1">
    <citation type="journal article" date="2020" name="Phytopathology">
        <title>Genome sequence and comparative analysis of Colletotrichum gloeosporioides isolated from Liriodendron leaves.</title>
        <authorList>
            <person name="Fu F.F."/>
            <person name="Hao Z."/>
            <person name="Wang P."/>
            <person name="Lu Y."/>
            <person name="Xue L.J."/>
            <person name="Wei G."/>
            <person name="Tian Y."/>
            <person name="Baishi H."/>
            <person name="Xu H."/>
            <person name="Shi J."/>
            <person name="Cheng T."/>
            <person name="Wang G."/>
            <person name="Yi Y."/>
            <person name="Chen J."/>
        </authorList>
    </citation>
    <scope>NUCLEOTIDE SEQUENCE</scope>
    <source>
        <strain evidence="3">Lc1</strain>
    </source>
</reference>
<reference evidence="3" key="2">
    <citation type="submission" date="2020-03" db="EMBL/GenBank/DDBJ databases">
        <authorList>
            <person name="Fu F.-F."/>
            <person name="Chen J."/>
        </authorList>
    </citation>
    <scope>NUCLEOTIDE SEQUENCE</scope>
    <source>
        <strain evidence="3">Lc1</strain>
    </source>
</reference>
<organism evidence="3 4">
    <name type="scientific">Colletotrichum gloeosporioides</name>
    <name type="common">Anthracnose fungus</name>
    <name type="synonym">Glomerella cingulata</name>
    <dbReference type="NCBI Taxonomy" id="474922"/>
    <lineage>
        <taxon>Eukaryota</taxon>
        <taxon>Fungi</taxon>
        <taxon>Dikarya</taxon>
        <taxon>Ascomycota</taxon>
        <taxon>Pezizomycotina</taxon>
        <taxon>Sordariomycetes</taxon>
        <taxon>Hypocreomycetidae</taxon>
        <taxon>Glomerellales</taxon>
        <taxon>Glomerellaceae</taxon>
        <taxon>Colletotrichum</taxon>
        <taxon>Colletotrichum gloeosporioides species complex</taxon>
    </lineage>
</organism>
<dbReference type="GeneID" id="69019385"/>
<name>A0A8H4CE01_COLGL</name>
<evidence type="ECO:0000256" key="1">
    <source>
        <dbReference type="SAM" id="MobiDB-lite"/>
    </source>
</evidence>